<protein>
    <submittedName>
        <fullName evidence="1">Uncharacterized protein</fullName>
    </submittedName>
</protein>
<name>A0A2I0L1B9_PUNGR</name>
<organism evidence="1 2">
    <name type="scientific">Punica granatum</name>
    <name type="common">Pomegranate</name>
    <dbReference type="NCBI Taxonomy" id="22663"/>
    <lineage>
        <taxon>Eukaryota</taxon>
        <taxon>Viridiplantae</taxon>
        <taxon>Streptophyta</taxon>
        <taxon>Embryophyta</taxon>
        <taxon>Tracheophyta</taxon>
        <taxon>Spermatophyta</taxon>
        <taxon>Magnoliopsida</taxon>
        <taxon>eudicotyledons</taxon>
        <taxon>Gunneridae</taxon>
        <taxon>Pentapetalae</taxon>
        <taxon>rosids</taxon>
        <taxon>malvids</taxon>
        <taxon>Myrtales</taxon>
        <taxon>Lythraceae</taxon>
        <taxon>Punica</taxon>
    </lineage>
</organism>
<evidence type="ECO:0000313" key="2">
    <source>
        <dbReference type="Proteomes" id="UP000233551"/>
    </source>
</evidence>
<proteinExistence type="predicted"/>
<reference evidence="1 2" key="1">
    <citation type="submission" date="2017-11" db="EMBL/GenBank/DDBJ databases">
        <title>De-novo sequencing of pomegranate (Punica granatum L.) genome.</title>
        <authorList>
            <person name="Akparov Z."/>
            <person name="Amiraslanov A."/>
            <person name="Hajiyeva S."/>
            <person name="Abbasov M."/>
            <person name="Kaur K."/>
            <person name="Hamwieh A."/>
            <person name="Solovyev V."/>
            <person name="Salamov A."/>
            <person name="Braich B."/>
            <person name="Kosarev P."/>
            <person name="Mahmoud A."/>
            <person name="Hajiyev E."/>
            <person name="Babayeva S."/>
            <person name="Izzatullayeva V."/>
            <person name="Mammadov A."/>
            <person name="Mammadov A."/>
            <person name="Sharifova S."/>
            <person name="Ojaghi J."/>
            <person name="Eynullazada K."/>
            <person name="Bayramov B."/>
            <person name="Abdulazimova A."/>
            <person name="Shahmuradov I."/>
        </authorList>
    </citation>
    <scope>NUCLEOTIDE SEQUENCE [LARGE SCALE GENOMIC DNA]</scope>
    <source>
        <strain evidence="2">cv. AG2017</strain>
        <tissue evidence="1">Leaf</tissue>
    </source>
</reference>
<sequence length="134" mass="15115">MARRCYDYMKYGNGTSHCAHPNFNLVGVRNARAYATLLGSVHLPGNAQRTCVRRSHHLPFYDSEIEGRNNIANYRIYGKMTETPKVDETGHANKTRTRTGFPFLPIDQGVSTSLTPRMSANHETTIMPFGLRNV</sequence>
<gene>
    <name evidence="1" type="ORF">CRG98_005680</name>
</gene>
<dbReference type="AlphaFoldDB" id="A0A2I0L1B9"/>
<keyword evidence="2" id="KW-1185">Reference proteome</keyword>
<dbReference type="Proteomes" id="UP000233551">
    <property type="component" value="Unassembled WGS sequence"/>
</dbReference>
<evidence type="ECO:0000313" key="1">
    <source>
        <dbReference type="EMBL" id="PKI73916.1"/>
    </source>
</evidence>
<comment type="caution">
    <text evidence="1">The sequence shown here is derived from an EMBL/GenBank/DDBJ whole genome shotgun (WGS) entry which is preliminary data.</text>
</comment>
<dbReference type="EMBL" id="PGOL01000247">
    <property type="protein sequence ID" value="PKI73916.1"/>
    <property type="molecule type" value="Genomic_DNA"/>
</dbReference>
<accession>A0A2I0L1B9</accession>